<keyword evidence="1" id="KW-0472">Membrane</keyword>
<feature type="non-terminal residue" evidence="2">
    <location>
        <position position="239"/>
    </location>
</feature>
<evidence type="ECO:0000256" key="1">
    <source>
        <dbReference type="SAM" id="Phobius"/>
    </source>
</evidence>
<accession>A0A381N6K7</accession>
<reference evidence="2" key="1">
    <citation type="submission" date="2018-05" db="EMBL/GenBank/DDBJ databases">
        <authorList>
            <person name="Lanie J.A."/>
            <person name="Ng W.-L."/>
            <person name="Kazmierczak K.M."/>
            <person name="Andrzejewski T.M."/>
            <person name="Davidsen T.M."/>
            <person name="Wayne K.J."/>
            <person name="Tettelin H."/>
            <person name="Glass J.I."/>
            <person name="Rusch D."/>
            <person name="Podicherti R."/>
            <person name="Tsui H.-C.T."/>
            <person name="Winkler M.E."/>
        </authorList>
    </citation>
    <scope>NUCLEOTIDE SEQUENCE</scope>
</reference>
<keyword evidence="1" id="KW-0812">Transmembrane</keyword>
<protein>
    <submittedName>
        <fullName evidence="2">Uncharacterized protein</fullName>
    </submittedName>
</protein>
<proteinExistence type="predicted"/>
<sequence>MFTRKIIDSLNGTLRKLSSRRAMSVIALLLIGVVLGGLLFVDEEYGIRYEMQIGGGRALVIAEDRSFFQSSRLVAQGALRRTRSLLSAVSEEITWMMGRSVEQSWIQETNLLNLRIQSTASGELRSVTRALGGTHIGSLAELTNEEFVLVTRSGTVLVYDEASLAITRRIELDGITATGDPGTGIRDVKLISTIDTTARYFATHAIADTEPYNCTRIALIVFTVPTVGAAEGEEGASVP</sequence>
<dbReference type="EMBL" id="UINC01000151">
    <property type="protein sequence ID" value="SUZ50079.1"/>
    <property type="molecule type" value="Genomic_DNA"/>
</dbReference>
<feature type="transmembrane region" description="Helical" evidence="1">
    <location>
        <begin position="21"/>
        <end position="41"/>
    </location>
</feature>
<gene>
    <name evidence="2" type="ORF">METZ01_LOCUS2933</name>
</gene>
<organism evidence="2">
    <name type="scientific">marine metagenome</name>
    <dbReference type="NCBI Taxonomy" id="408172"/>
    <lineage>
        <taxon>unclassified sequences</taxon>
        <taxon>metagenomes</taxon>
        <taxon>ecological metagenomes</taxon>
    </lineage>
</organism>
<evidence type="ECO:0000313" key="2">
    <source>
        <dbReference type="EMBL" id="SUZ50079.1"/>
    </source>
</evidence>
<dbReference type="AlphaFoldDB" id="A0A381N6K7"/>
<keyword evidence="1" id="KW-1133">Transmembrane helix</keyword>
<name>A0A381N6K7_9ZZZZ</name>